<gene>
    <name evidence="2" type="ORF">R3P38DRAFT_3173708</name>
</gene>
<evidence type="ECO:0008006" key="4">
    <source>
        <dbReference type="Google" id="ProtNLM"/>
    </source>
</evidence>
<keyword evidence="3" id="KW-1185">Reference proteome</keyword>
<feature type="region of interest" description="Disordered" evidence="1">
    <location>
        <begin position="408"/>
        <end position="427"/>
    </location>
</feature>
<feature type="compositionally biased region" description="Polar residues" evidence="1">
    <location>
        <begin position="413"/>
        <end position="427"/>
    </location>
</feature>
<dbReference type="Proteomes" id="UP001362999">
    <property type="component" value="Unassembled WGS sequence"/>
</dbReference>
<organism evidence="2 3">
    <name type="scientific">Favolaschia claudopus</name>
    <dbReference type="NCBI Taxonomy" id="2862362"/>
    <lineage>
        <taxon>Eukaryota</taxon>
        <taxon>Fungi</taxon>
        <taxon>Dikarya</taxon>
        <taxon>Basidiomycota</taxon>
        <taxon>Agaricomycotina</taxon>
        <taxon>Agaricomycetes</taxon>
        <taxon>Agaricomycetidae</taxon>
        <taxon>Agaricales</taxon>
        <taxon>Marasmiineae</taxon>
        <taxon>Mycenaceae</taxon>
        <taxon>Favolaschia</taxon>
    </lineage>
</organism>
<accession>A0AAW0DFY4</accession>
<dbReference type="EMBL" id="JAWWNJ010000008">
    <property type="protein sequence ID" value="KAK7050366.1"/>
    <property type="molecule type" value="Genomic_DNA"/>
</dbReference>
<feature type="region of interest" description="Disordered" evidence="1">
    <location>
        <begin position="367"/>
        <end position="392"/>
    </location>
</feature>
<name>A0AAW0DFY4_9AGAR</name>
<evidence type="ECO:0000313" key="3">
    <source>
        <dbReference type="Proteomes" id="UP001362999"/>
    </source>
</evidence>
<comment type="caution">
    <text evidence="2">The sequence shown here is derived from an EMBL/GenBank/DDBJ whole genome shotgun (WGS) entry which is preliminary data.</text>
</comment>
<dbReference type="AlphaFoldDB" id="A0AAW0DFY4"/>
<evidence type="ECO:0000256" key="1">
    <source>
        <dbReference type="SAM" id="MobiDB-lite"/>
    </source>
</evidence>
<sequence>MLDFISVLTPYMPRCKKISLHANNAFAANLLFDVLMQLNAGSVPAIHVVADDDNILHLPRVLTATTATVPPSLELTATEIGNALSGVLSLQELVLQRVTIQYDIGPRVVLSSLTALDISASTCEEVLILKVINMPELLQLVLRLDESPIFDLAAESLNQKVQMLALEMESPGLGQMRTFFRTLPRLRRLSYEALDLPVLALRRTGVCARLFAGPFAPTEFEYDRLLAIGDENLVTFINHCGIYYHSERPLPLTQFVVDALTYASDMVDAMIDSLERLNALDASMGEIADRPAMDAILNSVGAFIERISEHYRNPHWEVPRARQHEFLLPPGFRVPRESARQLPDFELWDNKGIRDAPLEAWLQIASSAPPALTSEPSPQRVRPPGRRARATSSIGRVLPLAAHLSLPGLRGVSSLSPPSESVQTKRSSLLLPKVSQATKQRTKWKCCRIYPTNARKPESTATKGKGQEVPSCEAAGESTSAESPEGEEGPHVPERFVPHQFNTQIAREALSILPDNFLATSAKGGFLRLGACGNCMIRNRKCRHKTIWGPCKACERKGFTNCSDKFTVAQVLDIVNTFEPVEGFANESVW</sequence>
<feature type="region of interest" description="Disordered" evidence="1">
    <location>
        <begin position="455"/>
        <end position="490"/>
    </location>
</feature>
<proteinExistence type="predicted"/>
<reference evidence="2 3" key="1">
    <citation type="journal article" date="2024" name="J Genomics">
        <title>Draft genome sequencing and assembly of Favolaschia claudopus CIRM-BRFM 2984 isolated from oak limbs.</title>
        <authorList>
            <person name="Navarro D."/>
            <person name="Drula E."/>
            <person name="Chaduli D."/>
            <person name="Cazenave R."/>
            <person name="Ahrendt S."/>
            <person name="Wang J."/>
            <person name="Lipzen A."/>
            <person name="Daum C."/>
            <person name="Barry K."/>
            <person name="Grigoriev I.V."/>
            <person name="Favel A."/>
            <person name="Rosso M.N."/>
            <person name="Martin F."/>
        </authorList>
    </citation>
    <scope>NUCLEOTIDE SEQUENCE [LARGE SCALE GENOMIC DNA]</scope>
    <source>
        <strain evidence="2 3">CIRM-BRFM 2984</strain>
    </source>
</reference>
<protein>
    <recommendedName>
        <fullName evidence="4">Zn(2)-C6 fungal-type domain-containing protein</fullName>
    </recommendedName>
</protein>
<evidence type="ECO:0000313" key="2">
    <source>
        <dbReference type="EMBL" id="KAK7050366.1"/>
    </source>
</evidence>